<name>A0A4Q1L177_9CELL</name>
<dbReference type="InterPro" id="IPR005532">
    <property type="entry name" value="SUMF_dom"/>
</dbReference>
<dbReference type="Gene3D" id="3.90.1580.10">
    <property type="entry name" value="paralog of FGE (formylglycine-generating enzyme)"/>
    <property type="match status" value="1"/>
</dbReference>
<dbReference type="AlphaFoldDB" id="A0A4Q1L177"/>
<evidence type="ECO:0000313" key="5">
    <source>
        <dbReference type="Proteomes" id="UP000289805"/>
    </source>
</evidence>
<reference evidence="5 6" key="1">
    <citation type="submission" date="2019-01" db="EMBL/GenBank/DDBJ databases">
        <title>Oerskovia turbata Genome sequencing and assembly.</title>
        <authorList>
            <person name="Dou T."/>
        </authorList>
    </citation>
    <scope>NUCLEOTIDE SEQUENCE [LARGE SCALE GENOMIC DNA]</scope>
    <source>
        <strain evidence="4 5">JCM12123</strain>
        <strain evidence="3 6">JCM3160</strain>
    </source>
</reference>
<dbReference type="GO" id="GO:0120147">
    <property type="term" value="F:formylglycine-generating oxidase activity"/>
    <property type="evidence" value="ECO:0007669"/>
    <property type="project" value="TreeGrafter"/>
</dbReference>
<dbReference type="InterPro" id="IPR042095">
    <property type="entry name" value="SUMF_sf"/>
</dbReference>
<organism evidence="4 5">
    <name type="scientific">Oerskovia turbata</name>
    <dbReference type="NCBI Taxonomy" id="1713"/>
    <lineage>
        <taxon>Bacteria</taxon>
        <taxon>Bacillati</taxon>
        <taxon>Actinomycetota</taxon>
        <taxon>Actinomycetes</taxon>
        <taxon>Micrococcales</taxon>
        <taxon>Cellulomonadaceae</taxon>
        <taxon>Oerskovia</taxon>
    </lineage>
</organism>
<dbReference type="EMBL" id="SDJR01000004">
    <property type="protein sequence ID" value="RXR26340.1"/>
    <property type="molecule type" value="Genomic_DNA"/>
</dbReference>
<feature type="region of interest" description="Disordered" evidence="1">
    <location>
        <begin position="1"/>
        <end position="40"/>
    </location>
</feature>
<evidence type="ECO:0000313" key="3">
    <source>
        <dbReference type="EMBL" id="RXR26340.1"/>
    </source>
</evidence>
<feature type="domain" description="Sulfatase-modifying factor enzyme-like" evidence="2">
    <location>
        <begin position="35"/>
        <end position="356"/>
    </location>
</feature>
<feature type="compositionally biased region" description="Basic and acidic residues" evidence="1">
    <location>
        <begin position="18"/>
        <end position="28"/>
    </location>
</feature>
<accession>A0A4Q1L177</accession>
<evidence type="ECO:0000313" key="6">
    <source>
        <dbReference type="Proteomes" id="UP000290517"/>
    </source>
</evidence>
<dbReference type="Proteomes" id="UP000289805">
    <property type="component" value="Unassembled WGS sequence"/>
</dbReference>
<evidence type="ECO:0000256" key="1">
    <source>
        <dbReference type="SAM" id="MobiDB-lite"/>
    </source>
</evidence>
<dbReference type="EMBL" id="SDJQ01000002">
    <property type="protein sequence ID" value="RXR36515.1"/>
    <property type="molecule type" value="Genomic_DNA"/>
</dbReference>
<dbReference type="InterPro" id="IPR016187">
    <property type="entry name" value="CTDL_fold"/>
</dbReference>
<dbReference type="InterPro" id="IPR051043">
    <property type="entry name" value="Sulfatase_Mod_Factor_Kinase"/>
</dbReference>
<evidence type="ECO:0000313" key="4">
    <source>
        <dbReference type="EMBL" id="RXR36515.1"/>
    </source>
</evidence>
<dbReference type="PANTHER" id="PTHR23150:SF19">
    <property type="entry name" value="FORMYLGLYCINE-GENERATING ENZYME"/>
    <property type="match status" value="1"/>
</dbReference>
<sequence>MDTTAGTPPARLSAGGPARERSRDRGSDRTALSPLVPLPGGSFRRGSAEFYPDEGPVHEATVAPFEIEQHPVTNAQFAAFVAATGYVTVAERPLDPADYPGVATEDLVPGALVFTATAGPVDLSDWRQWWRWQPGARWSAPHGPGSSVEGREDHPVVQVSFEDAQAYAAWAGRSLPTEVEWEYAARGGLDGARFAWGDEYRPGGELLANHWQGSFPYRNTGAAGWVGTSPVGTFPPNGFGLVDMIGNVWEWTTSFYTPDHTSEARSAAEVEAARSALTVEMPACCSPSAGQARPAQPDGDGARAAASAEPGSTIPRKTLKGGSHLCAPEYCLRYRPAARSPQAVDTATSHIGFRCVVRPPVAVSSAAASMPASVSDRPG</sequence>
<dbReference type="Proteomes" id="UP000290517">
    <property type="component" value="Unassembled WGS sequence"/>
</dbReference>
<feature type="region of interest" description="Disordered" evidence="1">
    <location>
        <begin position="286"/>
        <end position="320"/>
    </location>
</feature>
<dbReference type="SUPFAM" id="SSF56436">
    <property type="entry name" value="C-type lectin-like"/>
    <property type="match status" value="1"/>
</dbReference>
<keyword evidence="6" id="KW-1185">Reference proteome</keyword>
<dbReference type="STRING" id="1713.GCA_000718325_02635"/>
<proteinExistence type="predicted"/>
<comment type="caution">
    <text evidence="4">The sequence shown here is derived from an EMBL/GenBank/DDBJ whole genome shotgun (WGS) entry which is preliminary data.</text>
</comment>
<protein>
    <submittedName>
        <fullName evidence="4">Formylglycine-generating enzyme family protein</fullName>
    </submittedName>
</protein>
<evidence type="ECO:0000259" key="2">
    <source>
        <dbReference type="Pfam" id="PF03781"/>
    </source>
</evidence>
<dbReference type="PANTHER" id="PTHR23150">
    <property type="entry name" value="SULFATASE MODIFYING FACTOR 1, 2"/>
    <property type="match status" value="1"/>
</dbReference>
<dbReference type="OrthoDB" id="9768004at2"/>
<gene>
    <name evidence="3" type="ORF">EQW73_08430</name>
    <name evidence="4" type="ORF">EQW78_01490</name>
</gene>
<dbReference type="Pfam" id="PF03781">
    <property type="entry name" value="FGE-sulfatase"/>
    <property type="match status" value="1"/>
</dbReference>